<name>A0ABY7B7I8_9PSEU</name>
<keyword evidence="2" id="KW-1185">Reference proteome</keyword>
<dbReference type="EMBL" id="CP113836">
    <property type="protein sequence ID" value="WAL67153.1"/>
    <property type="molecule type" value="Genomic_DNA"/>
</dbReference>
<accession>A0ABY7B7I8</accession>
<evidence type="ECO:0000313" key="1">
    <source>
        <dbReference type="EMBL" id="WAL67153.1"/>
    </source>
</evidence>
<reference evidence="1" key="1">
    <citation type="submission" date="2022-11" db="EMBL/GenBank/DDBJ databases">
        <authorList>
            <person name="Mo P."/>
        </authorList>
    </citation>
    <scope>NUCLEOTIDE SEQUENCE</scope>
    <source>
        <strain evidence="1">HUAS 11-8</strain>
    </source>
</reference>
<gene>
    <name evidence="1" type="ORF">ORV05_05015</name>
</gene>
<dbReference type="RefSeq" id="WP_268757281.1">
    <property type="nucleotide sequence ID" value="NZ_CP113836.1"/>
</dbReference>
<organism evidence="1 2">
    <name type="scientific">Amycolatopsis cynarae</name>
    <dbReference type="NCBI Taxonomy" id="2995223"/>
    <lineage>
        <taxon>Bacteria</taxon>
        <taxon>Bacillati</taxon>
        <taxon>Actinomycetota</taxon>
        <taxon>Actinomycetes</taxon>
        <taxon>Pseudonocardiales</taxon>
        <taxon>Pseudonocardiaceae</taxon>
        <taxon>Amycolatopsis</taxon>
    </lineage>
</organism>
<sequence length="173" mass="17891">MELTDTLRLRGRLRLLVLDEDNRVVDEREGDNVICTTGYTALAAALVWSGVQDQATNLGVTNPTYLAPLYGAVGSGAGTPAKADTALFSELGRQVVGAGAASPATASIAAQATWLFYFPSPTTTWTVTEAGLFAGATATAGSGSMIDHWAFTPSVTISTTNALILQVSLLLGP</sequence>
<dbReference type="Proteomes" id="UP001163203">
    <property type="component" value="Chromosome"/>
</dbReference>
<evidence type="ECO:0000313" key="2">
    <source>
        <dbReference type="Proteomes" id="UP001163203"/>
    </source>
</evidence>
<protein>
    <submittedName>
        <fullName evidence="1">Uncharacterized protein</fullName>
    </submittedName>
</protein>
<proteinExistence type="predicted"/>